<dbReference type="AlphaFoldDB" id="A0A1F8E9A4"/>
<comment type="caution">
    <text evidence="2">The sequence shown here is derived from an EMBL/GenBank/DDBJ whole genome shotgun (WGS) entry which is preliminary data.</text>
</comment>
<evidence type="ECO:0000313" key="3">
    <source>
        <dbReference type="Proteomes" id="UP000178520"/>
    </source>
</evidence>
<keyword evidence="1" id="KW-0472">Membrane</keyword>
<evidence type="ECO:0000313" key="2">
    <source>
        <dbReference type="EMBL" id="OGM97471.1"/>
    </source>
</evidence>
<organism evidence="2 3">
    <name type="scientific">Candidatus Yanofskybacteria bacterium RIFCSPHIGHO2_01_FULL_41_21</name>
    <dbReference type="NCBI Taxonomy" id="1802660"/>
    <lineage>
        <taxon>Bacteria</taxon>
        <taxon>Candidatus Yanofskyibacteriota</taxon>
    </lineage>
</organism>
<keyword evidence="1" id="KW-1133">Transmembrane helix</keyword>
<reference evidence="2 3" key="1">
    <citation type="journal article" date="2016" name="Nat. Commun.">
        <title>Thousands of microbial genomes shed light on interconnected biogeochemical processes in an aquifer system.</title>
        <authorList>
            <person name="Anantharaman K."/>
            <person name="Brown C.T."/>
            <person name="Hug L.A."/>
            <person name="Sharon I."/>
            <person name="Castelle C.J."/>
            <person name="Probst A.J."/>
            <person name="Thomas B.C."/>
            <person name="Singh A."/>
            <person name="Wilkins M.J."/>
            <person name="Karaoz U."/>
            <person name="Brodie E.L."/>
            <person name="Williams K.H."/>
            <person name="Hubbard S.S."/>
            <person name="Banfield J.F."/>
        </authorList>
    </citation>
    <scope>NUCLEOTIDE SEQUENCE [LARGE SCALE GENOMIC DNA]</scope>
</reference>
<feature type="transmembrane region" description="Helical" evidence="1">
    <location>
        <begin position="20"/>
        <end position="48"/>
    </location>
</feature>
<proteinExistence type="predicted"/>
<dbReference type="Proteomes" id="UP000178520">
    <property type="component" value="Unassembled WGS sequence"/>
</dbReference>
<protein>
    <submittedName>
        <fullName evidence="2">Uncharacterized protein</fullName>
    </submittedName>
</protein>
<accession>A0A1F8E9A4</accession>
<keyword evidence="1" id="KW-0812">Transmembrane</keyword>
<evidence type="ECO:0000256" key="1">
    <source>
        <dbReference type="SAM" id="Phobius"/>
    </source>
</evidence>
<gene>
    <name evidence="2" type="ORF">A2735_01930</name>
</gene>
<name>A0A1F8E9A4_9BACT</name>
<dbReference type="STRING" id="1802660.A2735_01930"/>
<sequence length="75" mass="8848">MTYQQEINQPAKTKKLLGIFFIIVGFLILITPFTPGSILLIIGLDMVFGDRWPRWQKTKNNCLNLWKKYFKKNNT</sequence>
<dbReference type="EMBL" id="MGJA01000012">
    <property type="protein sequence ID" value="OGM97471.1"/>
    <property type="molecule type" value="Genomic_DNA"/>
</dbReference>